<keyword evidence="5" id="KW-1185">Reference proteome</keyword>
<dbReference type="GO" id="GO:0003676">
    <property type="term" value="F:nucleic acid binding"/>
    <property type="evidence" value="ECO:0007669"/>
    <property type="project" value="InterPro"/>
</dbReference>
<dbReference type="InterPro" id="IPR036875">
    <property type="entry name" value="Znf_CCHC_sf"/>
</dbReference>
<dbReference type="Pfam" id="PF00098">
    <property type="entry name" value="zf-CCHC"/>
    <property type="match status" value="1"/>
</dbReference>
<dbReference type="EMBL" id="RHFK02000001">
    <property type="protein sequence ID" value="TWW81758.1"/>
    <property type="molecule type" value="Genomic_DNA"/>
</dbReference>
<evidence type="ECO:0000256" key="2">
    <source>
        <dbReference type="SAM" id="MobiDB-lite"/>
    </source>
</evidence>
<feature type="region of interest" description="Disordered" evidence="2">
    <location>
        <begin position="338"/>
        <end position="458"/>
    </location>
</feature>
<dbReference type="AlphaFoldDB" id="A0A5C6PSN7"/>
<dbReference type="Gene3D" id="4.10.60.10">
    <property type="entry name" value="Zinc finger, CCHC-type"/>
    <property type="match status" value="1"/>
</dbReference>
<sequence>MAANAGLTGLSRKHGVKVGTGSVLSVEEVALAVGQKIGHSSIKSTARMNRAVVLFLAKVEQVNMRVETGITVDGQFVQVTPLTQPAARITLSNVPPFISDEFLVRELSRHGKVVSPIRKMLSGCKSPLLRHVVSHRRQVHMVLNNRAEEFNYRFIVRVDDFDYTLFATSSTLKCFNCNEKGHLTRACPSRVVPDAPAAEPAAPVAPPAPRPVPAARRRWLSAEGSSAAPDRATAESQMEEKRDECVRESEVSGGSEIVEMVVEMNGDSGESGGKVDLTGEVCDMSEVVCDSNELGENGEVMGETVELGEAGETGNLIQTGEQGRVSQVIGELRVPGTAAGVQGEGEGGIVERGEGTVSTGEGAVSLGERGEGGVSTGERGEGGVSTGERGEEAVSAGEGTSGASEWWLVPAKRRNKRKSAMKDKGGKTGRLEETAADTDTSDCESMSDGSELSGTMPDGQEFDLYPPGLFKKFLTQTKGMKGLDLGTYFPDRLCFIRSASFLIRNKATSGLTDPEIYRLRKHMGKARKQLN</sequence>
<keyword evidence="1" id="KW-0479">Metal-binding</keyword>
<evidence type="ECO:0000313" key="4">
    <source>
        <dbReference type="EMBL" id="TWW81758.1"/>
    </source>
</evidence>
<evidence type="ECO:0000256" key="1">
    <source>
        <dbReference type="PROSITE-ProRule" id="PRU00047"/>
    </source>
</evidence>
<dbReference type="SUPFAM" id="SSF57756">
    <property type="entry name" value="Retrovirus zinc finger-like domains"/>
    <property type="match status" value="1"/>
</dbReference>
<feature type="compositionally biased region" description="Basic and acidic residues" evidence="2">
    <location>
        <begin position="420"/>
        <end position="433"/>
    </location>
</feature>
<evidence type="ECO:0000313" key="5">
    <source>
        <dbReference type="Proteomes" id="UP000324091"/>
    </source>
</evidence>
<feature type="compositionally biased region" description="Pro residues" evidence="2">
    <location>
        <begin position="203"/>
        <end position="212"/>
    </location>
</feature>
<dbReference type="GO" id="GO:0008270">
    <property type="term" value="F:zinc ion binding"/>
    <property type="evidence" value="ECO:0007669"/>
    <property type="project" value="UniProtKB-KW"/>
</dbReference>
<dbReference type="SMART" id="SM00343">
    <property type="entry name" value="ZnF_C2HC"/>
    <property type="match status" value="1"/>
</dbReference>
<keyword evidence="1" id="KW-0863">Zinc-finger</keyword>
<evidence type="ECO:0000259" key="3">
    <source>
        <dbReference type="PROSITE" id="PS50158"/>
    </source>
</evidence>
<organism evidence="4 5">
    <name type="scientific">Takifugu flavidus</name>
    <name type="common">sansaifugu</name>
    <dbReference type="NCBI Taxonomy" id="433684"/>
    <lineage>
        <taxon>Eukaryota</taxon>
        <taxon>Metazoa</taxon>
        <taxon>Chordata</taxon>
        <taxon>Craniata</taxon>
        <taxon>Vertebrata</taxon>
        <taxon>Euteleostomi</taxon>
        <taxon>Actinopterygii</taxon>
        <taxon>Neopterygii</taxon>
        <taxon>Teleostei</taxon>
        <taxon>Neoteleostei</taxon>
        <taxon>Acanthomorphata</taxon>
        <taxon>Eupercaria</taxon>
        <taxon>Tetraodontiformes</taxon>
        <taxon>Tetradontoidea</taxon>
        <taxon>Tetraodontidae</taxon>
        <taxon>Takifugu</taxon>
    </lineage>
</organism>
<feature type="region of interest" description="Disordered" evidence="2">
    <location>
        <begin position="194"/>
        <end position="253"/>
    </location>
</feature>
<comment type="caution">
    <text evidence="4">The sequence shown here is derived from an EMBL/GenBank/DDBJ whole genome shotgun (WGS) entry which is preliminary data.</text>
</comment>
<feature type="compositionally biased region" description="Polar residues" evidence="2">
    <location>
        <begin position="443"/>
        <end position="453"/>
    </location>
</feature>
<gene>
    <name evidence="4" type="ORF">D4764_01G0015730</name>
</gene>
<dbReference type="Proteomes" id="UP000324091">
    <property type="component" value="Chromosome 1"/>
</dbReference>
<keyword evidence="1" id="KW-0862">Zinc</keyword>
<feature type="domain" description="CCHC-type" evidence="3">
    <location>
        <begin position="173"/>
        <end position="189"/>
    </location>
</feature>
<proteinExistence type="predicted"/>
<reference evidence="4 5" key="1">
    <citation type="submission" date="2019-04" db="EMBL/GenBank/DDBJ databases">
        <title>Chromosome genome assembly for Takifugu flavidus.</title>
        <authorList>
            <person name="Xiao S."/>
        </authorList>
    </citation>
    <scope>NUCLEOTIDE SEQUENCE [LARGE SCALE GENOMIC DNA]</scope>
    <source>
        <strain evidence="4">HTHZ2018</strain>
        <tissue evidence="4">Muscle</tissue>
    </source>
</reference>
<feature type="compositionally biased region" description="Basic and acidic residues" evidence="2">
    <location>
        <begin position="238"/>
        <end position="250"/>
    </location>
</feature>
<protein>
    <submittedName>
        <fullName evidence="4">Transposon TX1 uncharacterized 82 kDa protein ORF 1</fullName>
    </submittedName>
</protein>
<accession>A0A5C6PSN7</accession>
<dbReference type="InterPro" id="IPR001878">
    <property type="entry name" value="Znf_CCHC"/>
</dbReference>
<name>A0A5C6PSN7_9TELE</name>
<dbReference type="PROSITE" id="PS50158">
    <property type="entry name" value="ZF_CCHC"/>
    <property type="match status" value="1"/>
</dbReference>